<keyword evidence="1" id="KW-0812">Transmembrane</keyword>
<protein>
    <submittedName>
        <fullName evidence="2">Uncharacterized protein</fullName>
    </submittedName>
</protein>
<feature type="transmembrane region" description="Helical" evidence="1">
    <location>
        <begin position="74"/>
        <end position="99"/>
    </location>
</feature>
<reference evidence="2 3" key="1">
    <citation type="submission" date="2015-11" db="EMBL/GenBank/DDBJ databases">
        <authorList>
            <person name="Lin W."/>
        </authorList>
    </citation>
    <scope>NUCLEOTIDE SEQUENCE [LARGE SCALE GENOMIC DNA]</scope>
    <source>
        <strain evidence="2 3">HCH-1</strain>
    </source>
</reference>
<accession>A0ABR5SJT2</accession>
<evidence type="ECO:0000256" key="1">
    <source>
        <dbReference type="SAM" id="Phobius"/>
    </source>
</evidence>
<sequence length="171" mass="19052">MMKNILVIRCTNLQHLDKVFSKLRTEFPGAKTALLTHRHGALQAADYTDTVIVYPYIENYGFFRRVKSLNDMGFDAIVVPVGNVSGSGFLNVFLFTLTIKARSRFMCNLPLELKPLSRLKIIGLMLRNSLYTLASLVLSAAAGAILLVGWPVFALLTKGRKKGQIATKNKY</sequence>
<organism evidence="2 3">
    <name type="scientific">Candidatus Magnetominusculus xianensis</name>
    <dbReference type="NCBI Taxonomy" id="1748249"/>
    <lineage>
        <taxon>Bacteria</taxon>
        <taxon>Pseudomonadati</taxon>
        <taxon>Nitrospirota</taxon>
        <taxon>Nitrospiria</taxon>
        <taxon>Nitrospirales</taxon>
        <taxon>Nitrospiraceae</taxon>
        <taxon>Candidatus Magnetominusculus</taxon>
    </lineage>
</organism>
<dbReference type="EMBL" id="LNQR01000001">
    <property type="protein sequence ID" value="KWT95096.1"/>
    <property type="molecule type" value="Genomic_DNA"/>
</dbReference>
<keyword evidence="1" id="KW-0472">Membrane</keyword>
<evidence type="ECO:0000313" key="2">
    <source>
        <dbReference type="EMBL" id="KWT95096.1"/>
    </source>
</evidence>
<evidence type="ECO:0000313" key="3">
    <source>
        <dbReference type="Proteomes" id="UP000060487"/>
    </source>
</evidence>
<keyword evidence="1" id="KW-1133">Transmembrane helix</keyword>
<proteinExistence type="predicted"/>
<name>A0ABR5SJT2_9BACT</name>
<gene>
    <name evidence="2" type="ORF">ASN18_0024</name>
</gene>
<feature type="transmembrane region" description="Helical" evidence="1">
    <location>
        <begin position="133"/>
        <end position="156"/>
    </location>
</feature>
<comment type="caution">
    <text evidence="2">The sequence shown here is derived from an EMBL/GenBank/DDBJ whole genome shotgun (WGS) entry which is preliminary data.</text>
</comment>
<dbReference type="Proteomes" id="UP000060487">
    <property type="component" value="Unassembled WGS sequence"/>
</dbReference>
<dbReference type="RefSeq" id="WP_085050566.1">
    <property type="nucleotide sequence ID" value="NZ_LNQR01000001.1"/>
</dbReference>
<keyword evidence="3" id="KW-1185">Reference proteome</keyword>